<dbReference type="eggNOG" id="ENOG503270K">
    <property type="taxonomic scope" value="Bacteria"/>
</dbReference>
<dbReference type="STRING" id="536227.Ccar_16205"/>
<dbReference type="PATRIC" id="fig|536227.13.peg.3399"/>
<dbReference type="EMBL" id="ACVI01000026">
    <property type="protein sequence ID" value="EET87662.1"/>
    <property type="molecule type" value="Genomic_DNA"/>
</dbReference>
<sequence>MSVKEISFAALTEKWTKTVGSKYLYLNKDLNEHKHGIDYEHFIGLRFDSINEQHIAKIYGINGWFLLWNLMCQAKHNECSFLETTINMIYEKINKKITTDNIKRLLVEFNKQEIIRLNRVKGINVNTPLQIFIAYNNEYYPFTDKKGKGYKALPIDFAKAVLNNVTPAEWAVFTVLCVRYRYWQTVPKSDAYGNMYYNLFKEHYAYPTMDQIGEVVGRKKSQIGEYIGSLANNSLEIIKVYESNKNEMVQIFDEEGIYKGNKRKNYVYYIPLFERVEWIYQHIIIQDNRDAKTKKHNKENFEDIAMSKNFECLKDADYLMSVFETNINEYEKALKNNDIELYQGCERECSHQNGMTNVPQSSQDNVVEVDFQEKIM</sequence>
<dbReference type="RefSeq" id="WP_007060829.1">
    <property type="nucleotide sequence ID" value="NZ_ACVI01000026.1"/>
</dbReference>
<keyword evidence="2" id="KW-1185">Reference proteome</keyword>
<organism evidence="1 2">
    <name type="scientific">Clostridium carboxidivorans P7</name>
    <dbReference type="NCBI Taxonomy" id="536227"/>
    <lineage>
        <taxon>Bacteria</taxon>
        <taxon>Bacillati</taxon>
        <taxon>Bacillota</taxon>
        <taxon>Clostridia</taxon>
        <taxon>Eubacteriales</taxon>
        <taxon>Clostridiaceae</taxon>
        <taxon>Clostridium</taxon>
    </lineage>
</organism>
<dbReference type="Proteomes" id="UP000004198">
    <property type="component" value="Unassembled WGS sequence"/>
</dbReference>
<dbReference type="OrthoDB" id="9932806at2"/>
<gene>
    <name evidence="1" type="ORF">CcarbDRAFT_1944</name>
</gene>
<reference evidence="1 2" key="1">
    <citation type="submission" date="2009-06" db="EMBL/GenBank/DDBJ databases">
        <title>The draft genome of Clostridium carboxidivorans P7.</title>
        <authorList>
            <consortium name="US DOE Joint Genome Institute (JGI-PGF)"/>
            <person name="Lucas S."/>
            <person name="Copeland A."/>
            <person name="Lapidus A."/>
            <person name="Glavina del Rio T."/>
            <person name="Tice H."/>
            <person name="Bruce D."/>
            <person name="Goodwin L."/>
            <person name="Pitluck S."/>
            <person name="Larimer F."/>
            <person name="Land M.L."/>
            <person name="Hauser L."/>
            <person name="Hemme C.L."/>
        </authorList>
    </citation>
    <scope>NUCLEOTIDE SEQUENCE [LARGE SCALE GENOMIC DNA]</scope>
    <source>
        <strain evidence="1 2">P7</strain>
    </source>
</reference>
<protein>
    <submittedName>
        <fullName evidence="1">Uncharacterized protein</fullName>
    </submittedName>
</protein>
<evidence type="ECO:0000313" key="2">
    <source>
        <dbReference type="Proteomes" id="UP000004198"/>
    </source>
</evidence>
<accession>C6PT27</accession>
<name>C6PT27_9CLOT</name>
<proteinExistence type="predicted"/>
<comment type="caution">
    <text evidence="1">The sequence shown here is derived from an EMBL/GenBank/DDBJ whole genome shotgun (WGS) entry which is preliminary data.</text>
</comment>
<evidence type="ECO:0000313" key="1">
    <source>
        <dbReference type="EMBL" id="EET87662.1"/>
    </source>
</evidence>
<dbReference type="AlphaFoldDB" id="C6PT27"/>
<dbReference type="KEGG" id="cck:Ccar_16205"/>